<dbReference type="Pfam" id="PF05977">
    <property type="entry name" value="MFS_3"/>
    <property type="match status" value="1"/>
</dbReference>
<dbReference type="Gene3D" id="1.20.1250.20">
    <property type="entry name" value="MFS general substrate transporter like domains"/>
    <property type="match status" value="1"/>
</dbReference>
<evidence type="ECO:0000259" key="8">
    <source>
        <dbReference type="PROSITE" id="PS50850"/>
    </source>
</evidence>
<dbReference type="InterPro" id="IPR010290">
    <property type="entry name" value="TM_effector"/>
</dbReference>
<accession>A0ABX5KSI1</accession>
<evidence type="ECO:0000256" key="6">
    <source>
        <dbReference type="ARBA" id="ARBA00023136"/>
    </source>
</evidence>
<comment type="subcellular location">
    <subcellularLocation>
        <location evidence="1">Cell membrane</location>
        <topology evidence="1">Multi-pass membrane protein</topology>
    </subcellularLocation>
</comment>
<organism evidence="9 10">
    <name type="scientific">Paraburkholderia unamae</name>
    <dbReference type="NCBI Taxonomy" id="219649"/>
    <lineage>
        <taxon>Bacteria</taxon>
        <taxon>Pseudomonadati</taxon>
        <taxon>Pseudomonadota</taxon>
        <taxon>Betaproteobacteria</taxon>
        <taxon>Burkholderiales</taxon>
        <taxon>Burkholderiaceae</taxon>
        <taxon>Paraburkholderia</taxon>
    </lineage>
</organism>
<feature type="transmembrane region" description="Helical" evidence="7">
    <location>
        <begin position="34"/>
        <end position="51"/>
    </location>
</feature>
<feature type="transmembrane region" description="Helical" evidence="7">
    <location>
        <begin position="258"/>
        <end position="280"/>
    </location>
</feature>
<dbReference type="CDD" id="cd06173">
    <property type="entry name" value="MFS_MefA_like"/>
    <property type="match status" value="1"/>
</dbReference>
<dbReference type="PROSITE" id="PS50850">
    <property type="entry name" value="MFS"/>
    <property type="match status" value="1"/>
</dbReference>
<evidence type="ECO:0000256" key="3">
    <source>
        <dbReference type="ARBA" id="ARBA00022475"/>
    </source>
</evidence>
<feature type="transmembrane region" description="Helical" evidence="7">
    <location>
        <begin position="349"/>
        <end position="367"/>
    </location>
</feature>
<name>A0ABX5KSI1_9BURK</name>
<keyword evidence="6 7" id="KW-0472">Membrane</keyword>
<feature type="transmembrane region" description="Helical" evidence="7">
    <location>
        <begin position="57"/>
        <end position="76"/>
    </location>
</feature>
<sequence length="436" mass="45806">MRGTPGNAQAPANAQRVIVNLSHASLAAQFSEQMAIAVIPIVAVVALGASAQQSATLQAVNTLPFLLLSLPAGLVADRSRRKPLMIATELLRAAALFVLFALFHARVLSLVTLGTLGFAIATGTVVFSVTAPSLVAAMVETGDLLTANRRLEIARSIAYTAGPAVGGVFAGWASGVFAFLAAFALSLASAWCLARLPAETPRPRARRALVHELFDGVQFIARSTHLRPIVATAFVFNTSWYLLLAVFAWYAIHRLAFAPSAVGVALGVYGFGMVGGAFLYQAIAKRLVFGRQILLGPLSAALASVLMASTVFTHSRATVFLAFFLFGFGPIVWTISTTALRQVVTPRDLIARVSSVIMMATFGARPLGAMLGAFLSTRFGMTSCLVGAACGFAAQLAIIVLSAPARLRSIESLEAARAGQRDAASAMRLATGNRQE</sequence>
<evidence type="ECO:0000256" key="2">
    <source>
        <dbReference type="ARBA" id="ARBA00022448"/>
    </source>
</evidence>
<gene>
    <name evidence="9" type="ORF">C7402_104275</name>
</gene>
<feature type="transmembrane region" description="Helical" evidence="7">
    <location>
        <begin position="229"/>
        <end position="252"/>
    </location>
</feature>
<comment type="caution">
    <text evidence="9">The sequence shown here is derived from an EMBL/GenBank/DDBJ whole genome shotgun (WGS) entry which is preliminary data.</text>
</comment>
<keyword evidence="2" id="KW-0813">Transport</keyword>
<feature type="domain" description="Major facilitator superfamily (MFS) profile" evidence="8">
    <location>
        <begin position="17"/>
        <end position="406"/>
    </location>
</feature>
<keyword evidence="4 7" id="KW-0812">Transmembrane</keyword>
<keyword evidence="10" id="KW-1185">Reference proteome</keyword>
<feature type="transmembrane region" description="Helical" evidence="7">
    <location>
        <begin position="318"/>
        <end position="337"/>
    </location>
</feature>
<evidence type="ECO:0000313" key="9">
    <source>
        <dbReference type="EMBL" id="PVX85032.1"/>
    </source>
</evidence>
<dbReference type="InterPro" id="IPR020846">
    <property type="entry name" value="MFS_dom"/>
</dbReference>
<proteinExistence type="predicted"/>
<dbReference type="PANTHER" id="PTHR23513">
    <property type="entry name" value="INTEGRAL MEMBRANE EFFLUX PROTEIN-RELATED"/>
    <property type="match status" value="1"/>
</dbReference>
<evidence type="ECO:0000256" key="1">
    <source>
        <dbReference type="ARBA" id="ARBA00004651"/>
    </source>
</evidence>
<dbReference type="Proteomes" id="UP000245712">
    <property type="component" value="Unassembled WGS sequence"/>
</dbReference>
<dbReference type="PANTHER" id="PTHR23513:SF6">
    <property type="entry name" value="MAJOR FACILITATOR SUPERFAMILY ASSOCIATED DOMAIN-CONTAINING PROTEIN"/>
    <property type="match status" value="1"/>
</dbReference>
<feature type="transmembrane region" description="Helical" evidence="7">
    <location>
        <begin position="292"/>
        <end position="312"/>
    </location>
</feature>
<feature type="transmembrane region" description="Helical" evidence="7">
    <location>
        <begin position="176"/>
        <end position="198"/>
    </location>
</feature>
<feature type="transmembrane region" description="Helical" evidence="7">
    <location>
        <begin position="379"/>
        <end position="401"/>
    </location>
</feature>
<keyword evidence="3" id="KW-1003">Cell membrane</keyword>
<evidence type="ECO:0000256" key="4">
    <source>
        <dbReference type="ARBA" id="ARBA00022692"/>
    </source>
</evidence>
<feature type="transmembrane region" description="Helical" evidence="7">
    <location>
        <begin position="116"/>
        <end position="139"/>
    </location>
</feature>
<evidence type="ECO:0000256" key="5">
    <source>
        <dbReference type="ARBA" id="ARBA00022989"/>
    </source>
</evidence>
<keyword evidence="5 7" id="KW-1133">Transmembrane helix</keyword>
<dbReference type="SUPFAM" id="SSF103473">
    <property type="entry name" value="MFS general substrate transporter"/>
    <property type="match status" value="1"/>
</dbReference>
<dbReference type="RefSeq" id="WP_116610646.1">
    <property type="nucleotide sequence ID" value="NZ_QEOB01000004.1"/>
</dbReference>
<feature type="transmembrane region" description="Helical" evidence="7">
    <location>
        <begin position="83"/>
        <end position="104"/>
    </location>
</feature>
<dbReference type="EMBL" id="QEOB01000004">
    <property type="protein sequence ID" value="PVX85032.1"/>
    <property type="molecule type" value="Genomic_DNA"/>
</dbReference>
<dbReference type="InterPro" id="IPR036259">
    <property type="entry name" value="MFS_trans_sf"/>
</dbReference>
<evidence type="ECO:0000313" key="10">
    <source>
        <dbReference type="Proteomes" id="UP000245712"/>
    </source>
</evidence>
<evidence type="ECO:0000256" key="7">
    <source>
        <dbReference type="SAM" id="Phobius"/>
    </source>
</evidence>
<protein>
    <submittedName>
        <fullName evidence="9">MFS family arabinose efflux permease</fullName>
    </submittedName>
</protein>
<reference evidence="9 10" key="1">
    <citation type="submission" date="2018-05" db="EMBL/GenBank/DDBJ databases">
        <title>Genomic Encyclopedia of Type Strains, Phase IV (KMG-V): Genome sequencing to study the core and pangenomes of soil and plant-associated prokaryotes.</title>
        <authorList>
            <person name="Whitman W."/>
        </authorList>
    </citation>
    <scope>NUCLEOTIDE SEQUENCE [LARGE SCALE GENOMIC DNA]</scope>
    <source>
        <strain evidence="9 10">SCZa-39</strain>
    </source>
</reference>